<feature type="region of interest" description="Disordered" evidence="1">
    <location>
        <begin position="280"/>
        <end position="358"/>
    </location>
</feature>
<dbReference type="Proteomes" id="UP001079430">
    <property type="component" value="Unassembled WGS sequence"/>
</dbReference>
<name>A0ABT4KD81_9HYPH</name>
<dbReference type="InterPro" id="IPR023346">
    <property type="entry name" value="Lysozyme-like_dom_sf"/>
</dbReference>
<evidence type="ECO:0000313" key="3">
    <source>
        <dbReference type="Proteomes" id="UP001079430"/>
    </source>
</evidence>
<accession>A0ABT4KD81</accession>
<comment type="caution">
    <text evidence="2">The sequence shown here is derived from an EMBL/GenBank/DDBJ whole genome shotgun (WGS) entry which is preliminary data.</text>
</comment>
<dbReference type="Gene3D" id="1.10.530.10">
    <property type="match status" value="1"/>
</dbReference>
<organism evidence="2 3">
    <name type="scientific">Sinorhizobium psoraleae</name>
    <dbReference type="NCBI Taxonomy" id="520838"/>
    <lineage>
        <taxon>Bacteria</taxon>
        <taxon>Pseudomonadati</taxon>
        <taxon>Pseudomonadota</taxon>
        <taxon>Alphaproteobacteria</taxon>
        <taxon>Hyphomicrobiales</taxon>
        <taxon>Rhizobiaceae</taxon>
        <taxon>Sinorhizobium/Ensifer group</taxon>
        <taxon>Sinorhizobium</taxon>
    </lineage>
</organism>
<proteinExistence type="predicted"/>
<dbReference type="RefSeq" id="WP_269275890.1">
    <property type="nucleotide sequence ID" value="NZ_JAPVOI010000004.1"/>
</dbReference>
<feature type="compositionally biased region" description="Low complexity" evidence="1">
    <location>
        <begin position="312"/>
        <end position="323"/>
    </location>
</feature>
<evidence type="ECO:0000313" key="2">
    <source>
        <dbReference type="EMBL" id="MCZ4089326.1"/>
    </source>
</evidence>
<reference evidence="2" key="1">
    <citation type="submission" date="2022-10" db="EMBL/GenBank/DDBJ databases">
        <title>Whole genome sequencing of three plant growth promoting bacteria isolated from Vachellia tortilis subsp. raddiana in Morocco.</title>
        <authorList>
            <person name="Hnini M."/>
            <person name="Zouagui R."/>
            <person name="Zouagui H."/>
            <person name="Chemao Elfihri M.-W."/>
            <person name="Ibrahimi A."/>
            <person name="Sbabou L."/>
            <person name="Aurag J."/>
        </authorList>
    </citation>
    <scope>NUCLEOTIDE SEQUENCE</scope>
    <source>
        <strain evidence="2">LMR678</strain>
    </source>
</reference>
<dbReference type="SUPFAM" id="SSF53955">
    <property type="entry name" value="Lysozyme-like"/>
    <property type="match status" value="1"/>
</dbReference>
<evidence type="ECO:0000256" key="1">
    <source>
        <dbReference type="SAM" id="MobiDB-lite"/>
    </source>
</evidence>
<keyword evidence="3" id="KW-1185">Reference proteome</keyword>
<protein>
    <submittedName>
        <fullName evidence="2">Uncharacterized protein</fullName>
    </submittedName>
</protein>
<feature type="compositionally biased region" description="Basic residues" evidence="1">
    <location>
        <begin position="341"/>
        <end position="352"/>
    </location>
</feature>
<sequence length="372" mass="38981">MADAIAGAFRRGRLDKADREISTVNKDLVSNLLSGGSAAPASSSSIPMTSAAGEVAATSPASNSAAASGVLPASFLGAVDTTEGAGGYDTLYGHAQRGKFAGTDVSAMPIRDVLAFTDPSGPYAQSVKSQIGRVATPVGRHQIVGTTLRNAVAELGLDPNATFDAATQDRIALHLAKNRVASADTMPGKIAALRSEWHGFRGVPDAQMAQIVADIEGAPVEVASTSPQTATDAIEAVAPISTDFTSDDQRVLDEYYAREHGISASGDIVPPDQALASYQQPTQTDPMVSAPNYDPVAAGALTAPNQPPPAPTQQAVAQAMTAPRLRSHKRRASTPPSSKRSPTRRQPHRRSALRLSCLSRNRRVRMHCRRCD</sequence>
<gene>
    <name evidence="2" type="ORF">O3W52_04400</name>
</gene>
<dbReference type="EMBL" id="JAPVOI010000004">
    <property type="protein sequence ID" value="MCZ4089326.1"/>
    <property type="molecule type" value="Genomic_DNA"/>
</dbReference>